<keyword evidence="2" id="KW-0812">Transmembrane</keyword>
<name>A0A2J6TLW2_9HELO</name>
<feature type="region of interest" description="Disordered" evidence="1">
    <location>
        <begin position="200"/>
        <end position="224"/>
    </location>
</feature>
<dbReference type="EMBL" id="KZ613774">
    <property type="protein sequence ID" value="PMD64006.1"/>
    <property type="molecule type" value="Genomic_DNA"/>
</dbReference>
<dbReference type="InParanoid" id="A0A2J6TLW2"/>
<organism evidence="3 4">
    <name type="scientific">Hyaloscypha bicolor E</name>
    <dbReference type="NCBI Taxonomy" id="1095630"/>
    <lineage>
        <taxon>Eukaryota</taxon>
        <taxon>Fungi</taxon>
        <taxon>Dikarya</taxon>
        <taxon>Ascomycota</taxon>
        <taxon>Pezizomycotina</taxon>
        <taxon>Leotiomycetes</taxon>
        <taxon>Helotiales</taxon>
        <taxon>Hyaloscyphaceae</taxon>
        <taxon>Hyaloscypha</taxon>
        <taxon>Hyaloscypha bicolor</taxon>
    </lineage>
</organism>
<gene>
    <name evidence="3" type="ORF">K444DRAFT_311223</name>
</gene>
<keyword evidence="4" id="KW-1185">Reference proteome</keyword>
<dbReference type="RefSeq" id="XP_024740910.1">
    <property type="nucleotide sequence ID" value="XM_024871811.1"/>
</dbReference>
<dbReference type="OrthoDB" id="10564521at2759"/>
<evidence type="ECO:0000313" key="3">
    <source>
        <dbReference type="EMBL" id="PMD64006.1"/>
    </source>
</evidence>
<dbReference type="Proteomes" id="UP000235371">
    <property type="component" value="Unassembled WGS sequence"/>
</dbReference>
<protein>
    <submittedName>
        <fullName evidence="3">Uncharacterized protein</fullName>
    </submittedName>
</protein>
<evidence type="ECO:0000313" key="4">
    <source>
        <dbReference type="Proteomes" id="UP000235371"/>
    </source>
</evidence>
<proteinExistence type="predicted"/>
<sequence length="224" mass="26081">MHSRRACWAVTCAWDFSGLENVVRFAWGAPMDQTKVLRTNQPCWTFFLFAHRLDSQLFFSFLCFLLFPSISIFISIFNSNLPHLLIWGRSPLRGGPETSRPSAHSSYTETRVPAPRVTQLFLQRFLSRRRACMNRHRWEPLSTLEILPRSGRSIFVTICDRIRAMFASFRIDGTGSCNFWRSLRFVTSCNRDVVQKYTGIRRRHSPSNELPTTRRPSIGYPEPN</sequence>
<accession>A0A2J6TLW2</accession>
<reference evidence="3 4" key="1">
    <citation type="submission" date="2016-04" db="EMBL/GenBank/DDBJ databases">
        <title>A degradative enzymes factory behind the ericoid mycorrhizal symbiosis.</title>
        <authorList>
            <consortium name="DOE Joint Genome Institute"/>
            <person name="Martino E."/>
            <person name="Morin E."/>
            <person name="Grelet G."/>
            <person name="Kuo A."/>
            <person name="Kohler A."/>
            <person name="Daghino S."/>
            <person name="Barry K."/>
            <person name="Choi C."/>
            <person name="Cichocki N."/>
            <person name="Clum A."/>
            <person name="Copeland A."/>
            <person name="Hainaut M."/>
            <person name="Haridas S."/>
            <person name="Labutti K."/>
            <person name="Lindquist E."/>
            <person name="Lipzen A."/>
            <person name="Khouja H.-R."/>
            <person name="Murat C."/>
            <person name="Ohm R."/>
            <person name="Olson A."/>
            <person name="Spatafora J."/>
            <person name="Veneault-Fourrey C."/>
            <person name="Henrissat B."/>
            <person name="Grigoriev I."/>
            <person name="Martin F."/>
            <person name="Perotto S."/>
        </authorList>
    </citation>
    <scope>NUCLEOTIDE SEQUENCE [LARGE SCALE GENOMIC DNA]</scope>
    <source>
        <strain evidence="3 4">E</strain>
    </source>
</reference>
<dbReference type="AlphaFoldDB" id="A0A2J6TLW2"/>
<dbReference type="GeneID" id="36579893"/>
<evidence type="ECO:0000256" key="2">
    <source>
        <dbReference type="SAM" id="Phobius"/>
    </source>
</evidence>
<keyword evidence="2" id="KW-1133">Transmembrane helix</keyword>
<keyword evidence="2" id="KW-0472">Membrane</keyword>
<feature type="transmembrane region" description="Helical" evidence="2">
    <location>
        <begin position="57"/>
        <end position="77"/>
    </location>
</feature>
<evidence type="ECO:0000256" key="1">
    <source>
        <dbReference type="SAM" id="MobiDB-lite"/>
    </source>
</evidence>